<gene>
    <name evidence="2" type="ORF">GCM10025770_21360</name>
</gene>
<evidence type="ECO:0008006" key="4">
    <source>
        <dbReference type="Google" id="ProtNLM"/>
    </source>
</evidence>
<dbReference type="RefSeq" id="WP_345532932.1">
    <property type="nucleotide sequence ID" value="NZ_BAABLD010000008.1"/>
</dbReference>
<dbReference type="Proteomes" id="UP001500547">
    <property type="component" value="Unassembled WGS sequence"/>
</dbReference>
<keyword evidence="1" id="KW-0812">Transmembrane</keyword>
<sequence length="362" mass="39983">MRKILGPLLAMIVGGAVLVGIWFSAQEQRGDSANSLTVVRGLIGSEKEGFYRDPRVVDAFAKLGLRLEVLKSGSREMADHPDLKQFDFGHPAGSPAAQRLKEVSKAKQLFNPFYTPLAVASWQKLVPLLQGNGLVEQRDGVLYLTGLPRLLKMTADGKRWRELRDNKAYDSGRVVFIASTDVRKSNSAAMYLALASYLLNGNDVVQSDEAVQKVMPTASQLFLRQGFLEASSAGPFEDYVSMGMGKAPLVMVYESQFIEYQSRLPQPNAEMVLLYPQPTVLTKHVLVPFTEAGARVGEALDRDPELQKLAAEYGFRSASPQHFVEFLKQKKLSAPSVLDDVIDPPSYAMLERMIDVVAAQMK</sequence>
<keyword evidence="3" id="KW-1185">Reference proteome</keyword>
<evidence type="ECO:0000313" key="3">
    <source>
        <dbReference type="Proteomes" id="UP001500547"/>
    </source>
</evidence>
<keyword evidence="1" id="KW-1133">Transmembrane helix</keyword>
<accession>A0ABP9QPZ9</accession>
<proteinExistence type="predicted"/>
<protein>
    <recommendedName>
        <fullName evidence="4">Extracellular solute-binding protein</fullName>
    </recommendedName>
</protein>
<keyword evidence="1" id="KW-0472">Membrane</keyword>
<reference evidence="3" key="1">
    <citation type="journal article" date="2019" name="Int. J. Syst. Evol. Microbiol.">
        <title>The Global Catalogue of Microorganisms (GCM) 10K type strain sequencing project: providing services to taxonomists for standard genome sequencing and annotation.</title>
        <authorList>
            <consortium name="The Broad Institute Genomics Platform"/>
            <consortium name="The Broad Institute Genome Sequencing Center for Infectious Disease"/>
            <person name="Wu L."/>
            <person name="Ma J."/>
        </authorList>
    </citation>
    <scope>NUCLEOTIDE SEQUENCE [LARGE SCALE GENOMIC DNA]</scope>
    <source>
        <strain evidence="3">JCM 18715</strain>
    </source>
</reference>
<evidence type="ECO:0000313" key="2">
    <source>
        <dbReference type="EMBL" id="GAA5165583.1"/>
    </source>
</evidence>
<feature type="transmembrane region" description="Helical" evidence="1">
    <location>
        <begin position="7"/>
        <end position="25"/>
    </location>
</feature>
<dbReference type="EMBL" id="BAABLD010000008">
    <property type="protein sequence ID" value="GAA5165583.1"/>
    <property type="molecule type" value="Genomic_DNA"/>
</dbReference>
<organism evidence="2 3">
    <name type="scientific">Viridibacterium curvum</name>
    <dbReference type="NCBI Taxonomy" id="1101404"/>
    <lineage>
        <taxon>Bacteria</taxon>
        <taxon>Pseudomonadati</taxon>
        <taxon>Pseudomonadota</taxon>
        <taxon>Betaproteobacteria</taxon>
        <taxon>Rhodocyclales</taxon>
        <taxon>Rhodocyclaceae</taxon>
        <taxon>Viridibacterium</taxon>
    </lineage>
</organism>
<comment type="caution">
    <text evidence="2">The sequence shown here is derived from an EMBL/GenBank/DDBJ whole genome shotgun (WGS) entry which is preliminary data.</text>
</comment>
<evidence type="ECO:0000256" key="1">
    <source>
        <dbReference type="SAM" id="Phobius"/>
    </source>
</evidence>
<name>A0ABP9QPZ9_9RHOO</name>